<dbReference type="NCBIfam" id="TIGR04222">
    <property type="entry name" value="near_uncomplex"/>
    <property type="match status" value="1"/>
</dbReference>
<protein>
    <submittedName>
        <fullName evidence="2">TIGR04222 domain-containing membrane protein</fullName>
    </submittedName>
</protein>
<feature type="transmembrane region" description="Helical" evidence="1">
    <location>
        <begin position="147"/>
        <end position="165"/>
    </location>
</feature>
<comment type="caution">
    <text evidence="2">The sequence shown here is derived from an EMBL/GenBank/DDBJ whole genome shotgun (WGS) entry which is preliminary data.</text>
</comment>
<sequence length="302" mass="30337">MTDTWGIPGPLFTGLYLGLLLIPLIHAVVRTRALQRGHAGGSPQTTEELALLTGERTRLGEVVIARLLERGLIRMDGNGRLYRIRSSSSNVLDRVALERISKAGTSVDLVRSTVEPLPAVAELEAGLAARGLVADVRKLRLTSVTTAVAYWALFVLGVVRLIAGSSTGHPVGFLVVLLLLNAVAALVGTVRAAKVVPEAKATDAGRAAAEEARRAGTLTSGAAGAVASSGLAAYPDKEIRAAVSRAVHAAARTYARPSGRSSWAGGTAVGFFGGSSCGGGGSSCGGGGGSSCGGGGGGGCGG</sequence>
<reference evidence="2 3" key="1">
    <citation type="submission" date="2023-12" db="EMBL/GenBank/DDBJ databases">
        <title>Amycolatopsis sp. V23-08.</title>
        <authorList>
            <person name="Somphong A."/>
        </authorList>
    </citation>
    <scope>NUCLEOTIDE SEQUENCE [LARGE SCALE GENOMIC DNA]</scope>
    <source>
        <strain evidence="2 3">V23-08</strain>
    </source>
</reference>
<dbReference type="RefSeq" id="WP_323334994.1">
    <property type="nucleotide sequence ID" value="NZ_JAYFSI010000014.1"/>
</dbReference>
<keyword evidence="1" id="KW-1133">Transmembrane helix</keyword>
<name>A0ABU5RIC3_9PSEU</name>
<dbReference type="InterPro" id="IPR026467">
    <property type="entry name" value="Ser/Gly_Cys_C_dom"/>
</dbReference>
<dbReference type="EMBL" id="JAYFSI010000014">
    <property type="protein sequence ID" value="MEA5366032.1"/>
    <property type="molecule type" value="Genomic_DNA"/>
</dbReference>
<organism evidence="2 3">
    <name type="scientific">Amycolatopsis heterodermiae</name>
    <dbReference type="NCBI Taxonomy" id="3110235"/>
    <lineage>
        <taxon>Bacteria</taxon>
        <taxon>Bacillati</taxon>
        <taxon>Actinomycetota</taxon>
        <taxon>Actinomycetes</taxon>
        <taxon>Pseudonocardiales</taxon>
        <taxon>Pseudonocardiaceae</taxon>
        <taxon>Amycolatopsis</taxon>
    </lineage>
</organism>
<dbReference type="Proteomes" id="UP001304298">
    <property type="component" value="Unassembled WGS sequence"/>
</dbReference>
<evidence type="ECO:0000313" key="2">
    <source>
        <dbReference type="EMBL" id="MEA5366032.1"/>
    </source>
</evidence>
<accession>A0ABU5RIC3</accession>
<evidence type="ECO:0000256" key="1">
    <source>
        <dbReference type="SAM" id="Phobius"/>
    </source>
</evidence>
<feature type="transmembrane region" description="Helical" evidence="1">
    <location>
        <begin position="12"/>
        <end position="29"/>
    </location>
</feature>
<feature type="transmembrane region" description="Helical" evidence="1">
    <location>
        <begin position="171"/>
        <end position="190"/>
    </location>
</feature>
<keyword evidence="3" id="KW-1185">Reference proteome</keyword>
<proteinExistence type="predicted"/>
<evidence type="ECO:0000313" key="3">
    <source>
        <dbReference type="Proteomes" id="UP001304298"/>
    </source>
</evidence>
<gene>
    <name evidence="2" type="ORF">VA596_41345</name>
</gene>
<keyword evidence="1" id="KW-0812">Transmembrane</keyword>
<keyword evidence="1" id="KW-0472">Membrane</keyword>